<dbReference type="AlphaFoldDB" id="A0A068WXE6"/>
<proteinExistence type="predicted"/>
<evidence type="ECO:0000313" key="4">
    <source>
        <dbReference type="WBParaSite" id="EgrG_000301300"/>
    </source>
</evidence>
<reference evidence="4" key="3">
    <citation type="submission" date="2020-10" db="UniProtKB">
        <authorList>
            <consortium name="WormBaseParasite"/>
        </authorList>
    </citation>
    <scope>IDENTIFICATION</scope>
</reference>
<dbReference type="Proteomes" id="UP000492820">
    <property type="component" value="Unassembled WGS sequence"/>
</dbReference>
<evidence type="ECO:0000313" key="2">
    <source>
        <dbReference type="EMBL" id="CDS24539.1"/>
    </source>
</evidence>
<sequence>MLVDDQVTFTPPSIANDFRDNFVESKTSRNLSHDSEPPKLRSVNDRQKSDMHTRHFASTCSFLLSRGIIHFNQQLKIN</sequence>
<accession>A0A068WXE6</accession>
<reference evidence="2 3" key="1">
    <citation type="journal article" date="2013" name="Nature">
        <title>The genomes of four tapeworm species reveal adaptations to parasitism.</title>
        <authorList>
            <person name="Tsai I.J."/>
            <person name="Zarowiecki M."/>
            <person name="Holroyd N."/>
            <person name="Garciarrubio A."/>
            <person name="Sanchez-Flores A."/>
            <person name="Brooks K.L."/>
            <person name="Tracey A."/>
            <person name="Bobes R.J."/>
            <person name="Fragoso G."/>
            <person name="Sciutto E."/>
            <person name="Aslett M."/>
            <person name="Beasley H."/>
            <person name="Bennett H.M."/>
            <person name="Cai J."/>
            <person name="Camicia F."/>
            <person name="Clark R."/>
            <person name="Cucher M."/>
            <person name="De Silva N."/>
            <person name="Day T.A."/>
            <person name="Deplazes P."/>
            <person name="Estrada K."/>
            <person name="Fernandez C."/>
            <person name="Holland P.W."/>
            <person name="Hou J."/>
            <person name="Hu S."/>
            <person name="Huckvale T."/>
            <person name="Hung S.S."/>
            <person name="Kamenetzky L."/>
            <person name="Keane J.A."/>
            <person name="Kiss F."/>
            <person name="Koziol U."/>
            <person name="Lambert O."/>
            <person name="Liu K."/>
            <person name="Luo X."/>
            <person name="Luo Y."/>
            <person name="Macchiaroli N."/>
            <person name="Nichol S."/>
            <person name="Paps J."/>
            <person name="Parkinson J."/>
            <person name="Pouchkina-Stantcheva N."/>
            <person name="Riddiford N."/>
            <person name="Rosenzvit M."/>
            <person name="Salinas G."/>
            <person name="Wasmuth J.D."/>
            <person name="Zamanian M."/>
            <person name="Zheng Y."/>
            <person name="Cai X."/>
            <person name="Soberon X."/>
            <person name="Olson P.D."/>
            <person name="Laclette J.P."/>
            <person name="Brehm K."/>
            <person name="Berriman M."/>
            <person name="Garciarrubio A."/>
            <person name="Bobes R.J."/>
            <person name="Fragoso G."/>
            <person name="Sanchez-Flores A."/>
            <person name="Estrada K."/>
            <person name="Cevallos M.A."/>
            <person name="Morett E."/>
            <person name="Gonzalez V."/>
            <person name="Portillo T."/>
            <person name="Ochoa-Leyva A."/>
            <person name="Jose M.V."/>
            <person name="Sciutto E."/>
            <person name="Landa A."/>
            <person name="Jimenez L."/>
            <person name="Valdes V."/>
            <person name="Carrero J.C."/>
            <person name="Larralde C."/>
            <person name="Morales-Montor J."/>
            <person name="Limon-Lason J."/>
            <person name="Soberon X."/>
            <person name="Laclette J.P."/>
        </authorList>
    </citation>
    <scope>NUCLEOTIDE SEQUENCE [LARGE SCALE GENOMIC DNA]</scope>
</reference>
<name>A0A068WXE6_ECHGR</name>
<protein>
    <submittedName>
        <fullName evidence="2 4">Uncharacterized protein</fullName>
    </submittedName>
</protein>
<feature type="region of interest" description="Disordered" evidence="1">
    <location>
        <begin position="25"/>
        <end position="52"/>
    </location>
</feature>
<gene>
    <name evidence="2" type="ORF">EgrG_000301300</name>
</gene>
<dbReference type="EMBL" id="LK028609">
    <property type="protein sequence ID" value="CDS24539.1"/>
    <property type="molecule type" value="Genomic_DNA"/>
</dbReference>
<reference evidence="2" key="2">
    <citation type="submission" date="2014-06" db="EMBL/GenBank/DDBJ databases">
        <authorList>
            <person name="Aslett M."/>
        </authorList>
    </citation>
    <scope>NUCLEOTIDE SEQUENCE</scope>
</reference>
<evidence type="ECO:0000256" key="1">
    <source>
        <dbReference type="SAM" id="MobiDB-lite"/>
    </source>
</evidence>
<dbReference type="WBParaSite" id="EgrG_000301300">
    <property type="protein sequence ID" value="EgrG_000301300"/>
    <property type="gene ID" value="EgrG_000301300"/>
</dbReference>
<evidence type="ECO:0000313" key="3">
    <source>
        <dbReference type="Proteomes" id="UP000492820"/>
    </source>
</evidence>
<organism evidence="2">
    <name type="scientific">Echinococcus granulosus</name>
    <name type="common">Hydatid tapeworm</name>
    <dbReference type="NCBI Taxonomy" id="6210"/>
    <lineage>
        <taxon>Eukaryota</taxon>
        <taxon>Metazoa</taxon>
        <taxon>Spiralia</taxon>
        <taxon>Lophotrochozoa</taxon>
        <taxon>Platyhelminthes</taxon>
        <taxon>Cestoda</taxon>
        <taxon>Eucestoda</taxon>
        <taxon>Cyclophyllidea</taxon>
        <taxon>Taeniidae</taxon>
        <taxon>Echinococcus</taxon>
        <taxon>Echinococcus granulosus group</taxon>
    </lineage>
</organism>